<feature type="transmembrane region" description="Helical" evidence="1">
    <location>
        <begin position="35"/>
        <end position="55"/>
    </location>
</feature>
<comment type="caution">
    <text evidence="2">The sequence shown here is derived from an EMBL/GenBank/DDBJ whole genome shotgun (WGS) entry which is preliminary data.</text>
</comment>
<organism evidence="2 3">
    <name type="scientific">Methylobacterium isbiliense</name>
    <dbReference type="NCBI Taxonomy" id="315478"/>
    <lineage>
        <taxon>Bacteria</taxon>
        <taxon>Pseudomonadati</taxon>
        <taxon>Pseudomonadota</taxon>
        <taxon>Alphaproteobacteria</taxon>
        <taxon>Hyphomicrobiales</taxon>
        <taxon>Methylobacteriaceae</taxon>
        <taxon>Methylobacterium</taxon>
    </lineage>
</organism>
<evidence type="ECO:0000256" key="1">
    <source>
        <dbReference type="SAM" id="Phobius"/>
    </source>
</evidence>
<keyword evidence="1" id="KW-1133">Transmembrane helix</keyword>
<dbReference type="Pfam" id="PF14079">
    <property type="entry name" value="DUF4260"/>
    <property type="match status" value="1"/>
</dbReference>
<feature type="transmembrane region" description="Helical" evidence="1">
    <location>
        <begin position="67"/>
        <end position="97"/>
    </location>
</feature>
<keyword evidence="1" id="KW-0812">Transmembrane</keyword>
<evidence type="ECO:0000313" key="2">
    <source>
        <dbReference type="EMBL" id="GJE03577.1"/>
    </source>
</evidence>
<gene>
    <name evidence="2" type="ORF">GMJLKIPL_5534</name>
</gene>
<reference evidence="2" key="2">
    <citation type="submission" date="2021-08" db="EMBL/GenBank/DDBJ databases">
        <authorList>
            <person name="Tani A."/>
            <person name="Ola A."/>
            <person name="Ogura Y."/>
            <person name="Katsura K."/>
            <person name="Hayashi T."/>
        </authorList>
    </citation>
    <scope>NUCLEOTIDE SEQUENCE</scope>
    <source>
        <strain evidence="2">DSM 17168</strain>
    </source>
</reference>
<sequence length="131" mass="13917">MSGVVTGGPRTLLRLEGLGVLVAATVAYGQQDRGWWLYAALFLAPDLTMLGYLAGRRAGATLYNFGHWYALPLACMAWGSFAQAPLLVTVGLIWAAHIGFDRALGYGLKYASGFGISHLGLLARPSTASSR</sequence>
<name>A0ABQ4SK90_9HYPH</name>
<proteinExistence type="predicted"/>
<evidence type="ECO:0000313" key="3">
    <source>
        <dbReference type="Proteomes" id="UP001055153"/>
    </source>
</evidence>
<evidence type="ECO:0008006" key="4">
    <source>
        <dbReference type="Google" id="ProtNLM"/>
    </source>
</evidence>
<feature type="transmembrane region" description="Helical" evidence="1">
    <location>
        <begin position="12"/>
        <end position="29"/>
    </location>
</feature>
<dbReference type="EMBL" id="BPQQ01000083">
    <property type="protein sequence ID" value="GJE03577.1"/>
    <property type="molecule type" value="Genomic_DNA"/>
</dbReference>
<dbReference type="Proteomes" id="UP001055153">
    <property type="component" value="Unassembled WGS sequence"/>
</dbReference>
<reference evidence="2" key="1">
    <citation type="journal article" date="2021" name="Front. Microbiol.">
        <title>Comprehensive Comparative Genomics and Phenotyping of Methylobacterium Species.</title>
        <authorList>
            <person name="Alessa O."/>
            <person name="Ogura Y."/>
            <person name="Fujitani Y."/>
            <person name="Takami H."/>
            <person name="Hayashi T."/>
            <person name="Sahin N."/>
            <person name="Tani A."/>
        </authorList>
    </citation>
    <scope>NUCLEOTIDE SEQUENCE</scope>
    <source>
        <strain evidence="2">DSM 17168</strain>
    </source>
</reference>
<accession>A0ABQ4SK90</accession>
<keyword evidence="1" id="KW-0472">Membrane</keyword>
<protein>
    <recommendedName>
        <fullName evidence="4">DUF4260 domain-containing protein</fullName>
    </recommendedName>
</protein>
<keyword evidence="3" id="KW-1185">Reference proteome</keyword>
<dbReference type="InterPro" id="IPR025356">
    <property type="entry name" value="DUF4260"/>
</dbReference>
<dbReference type="RefSeq" id="WP_238240960.1">
    <property type="nucleotide sequence ID" value="NZ_BPQQ01000083.1"/>
</dbReference>